<dbReference type="SUPFAM" id="SSF52972">
    <property type="entry name" value="ITPase-like"/>
    <property type="match status" value="1"/>
</dbReference>
<dbReference type="CDD" id="cd00555">
    <property type="entry name" value="Maf"/>
    <property type="match status" value="1"/>
</dbReference>
<feature type="site" description="Important for substrate specificity" evidence="9">
    <location>
        <position position="71"/>
    </location>
</feature>
<evidence type="ECO:0000256" key="9">
    <source>
        <dbReference type="HAMAP-Rule" id="MF_00528"/>
    </source>
</evidence>
<dbReference type="Proteomes" id="UP000183794">
    <property type="component" value="Unassembled WGS sequence"/>
</dbReference>
<dbReference type="HAMAP" id="MF_00528">
    <property type="entry name" value="Maf"/>
    <property type="match status" value="1"/>
</dbReference>
<evidence type="ECO:0000256" key="3">
    <source>
        <dbReference type="ARBA" id="ARBA00022801"/>
    </source>
</evidence>
<comment type="function">
    <text evidence="6 9">Nucleoside triphosphate pyrophosphatase that hydrolyzes 7-methyl-GTP (m(7)GTP). May have a dual role in cell division arrest and in preventing the incorporation of modified nucleotides into cellular nucleic acids.</text>
</comment>
<dbReference type="EC" id="3.6.1.-" evidence="9"/>
<evidence type="ECO:0000256" key="6">
    <source>
        <dbReference type="ARBA" id="ARBA00053369"/>
    </source>
</evidence>
<dbReference type="InterPro" id="IPR029001">
    <property type="entry name" value="ITPase-like_fam"/>
</dbReference>
<dbReference type="AlphaFoldDB" id="A0A1L0ADI3"/>
<sequence length="195" mass="21634">MRPKLILASTSPFRKQILEKLNCPFDTFNPKVDETEKPNETAEILVSRLALEKAQAASREYSNSISIGSDQVCVINNKIIGKPGNFETAFAQLSAVSAQNITFYTGLSVVNQCTGRTDTIVERFIVHFRTLTDSQIRYYLKTEKPYNCAGSFMCEGLGIALFSKLEGKDPNTLIGLPLISLVEILQEQGYDVLAE</sequence>
<comment type="subcellular location">
    <subcellularLocation>
        <location evidence="1 9">Cytoplasm</location>
    </subcellularLocation>
</comment>
<keyword evidence="4 9" id="KW-0546">Nucleotide metabolism</keyword>
<feature type="site" description="Important for substrate specificity" evidence="9">
    <location>
        <position position="155"/>
    </location>
</feature>
<evidence type="ECO:0000256" key="2">
    <source>
        <dbReference type="ARBA" id="ARBA00022490"/>
    </source>
</evidence>
<dbReference type="Pfam" id="PF02545">
    <property type="entry name" value="Maf"/>
    <property type="match status" value="1"/>
</dbReference>
<proteinExistence type="inferred from homology"/>
<dbReference type="InterPro" id="IPR003697">
    <property type="entry name" value="Maf-like"/>
</dbReference>
<dbReference type="PANTHER" id="PTHR43213">
    <property type="entry name" value="BIFUNCTIONAL DTTP/UTP PYROPHOSPHATASE/METHYLTRANSFERASE PROTEIN-RELATED"/>
    <property type="match status" value="1"/>
</dbReference>
<evidence type="ECO:0000256" key="1">
    <source>
        <dbReference type="ARBA" id="ARBA00004496"/>
    </source>
</evidence>
<dbReference type="OrthoDB" id="9813694at2"/>
<feature type="site" description="Important for substrate specificity" evidence="9">
    <location>
        <position position="13"/>
    </location>
</feature>
<evidence type="ECO:0000256" key="8">
    <source>
        <dbReference type="ARBA" id="ARBA00068163"/>
    </source>
</evidence>
<dbReference type="PIRSF" id="PIRSF006305">
    <property type="entry name" value="Maf"/>
    <property type="match status" value="1"/>
</dbReference>
<protein>
    <recommendedName>
        <fullName evidence="8 9">7-methyl-GTP pyrophosphatase</fullName>
        <shortName evidence="9">m(7)GTP pyrophosphatase</shortName>
        <ecNumber evidence="9">3.6.1.-</ecNumber>
    </recommendedName>
</protein>
<evidence type="ECO:0000256" key="4">
    <source>
        <dbReference type="ARBA" id="ARBA00023080"/>
    </source>
</evidence>
<keyword evidence="3 9" id="KW-0378">Hydrolase</keyword>
<dbReference type="GO" id="GO:0005737">
    <property type="term" value="C:cytoplasm"/>
    <property type="evidence" value="ECO:0007669"/>
    <property type="project" value="UniProtKB-SubCell"/>
</dbReference>
<dbReference type="PANTHER" id="PTHR43213:SF10">
    <property type="entry name" value="7-METHYL-GTP PYROPHOSPHATASE"/>
    <property type="match status" value="1"/>
</dbReference>
<evidence type="ECO:0000313" key="11">
    <source>
        <dbReference type="Proteomes" id="UP000183794"/>
    </source>
</evidence>
<dbReference type="FunFam" id="3.90.950.10:FF:000005">
    <property type="entry name" value="7-methyl-GTP pyrophosphatase"/>
    <property type="match status" value="1"/>
</dbReference>
<evidence type="ECO:0000256" key="7">
    <source>
        <dbReference type="ARBA" id="ARBA00060749"/>
    </source>
</evidence>
<comment type="similarity">
    <text evidence="7 9">Belongs to the Maf family. YceF subfamily.</text>
</comment>
<dbReference type="GO" id="GO:0047429">
    <property type="term" value="F:nucleoside triphosphate diphosphatase activity"/>
    <property type="evidence" value="ECO:0007669"/>
    <property type="project" value="InterPro"/>
</dbReference>
<evidence type="ECO:0000256" key="5">
    <source>
        <dbReference type="ARBA" id="ARBA00050213"/>
    </source>
</evidence>
<gene>
    <name evidence="10" type="ORF">NVI5450_4005</name>
</gene>
<evidence type="ECO:0000313" key="10">
    <source>
        <dbReference type="EMBL" id="SGZ14064.1"/>
    </source>
</evidence>
<feature type="active site" description="Proton acceptor" evidence="9">
    <location>
        <position position="70"/>
    </location>
</feature>
<comment type="catalytic activity">
    <reaction evidence="5 9">
        <text>N(7)-methyl-GTP + H2O = N(7)-methyl-GMP + diphosphate + H(+)</text>
        <dbReference type="Rhea" id="RHEA:58744"/>
        <dbReference type="ChEBI" id="CHEBI:15377"/>
        <dbReference type="ChEBI" id="CHEBI:15378"/>
        <dbReference type="ChEBI" id="CHEBI:33019"/>
        <dbReference type="ChEBI" id="CHEBI:58285"/>
        <dbReference type="ChEBI" id="CHEBI:87133"/>
    </reaction>
</comment>
<keyword evidence="2 9" id="KW-0963">Cytoplasm</keyword>
<comment type="caution">
    <text evidence="9">Lacks conserved residue(s) required for the propagation of feature annotation.</text>
</comment>
<organism evidence="10 11">
    <name type="scientific">Moritella viscosa</name>
    <dbReference type="NCBI Taxonomy" id="80854"/>
    <lineage>
        <taxon>Bacteria</taxon>
        <taxon>Pseudomonadati</taxon>
        <taxon>Pseudomonadota</taxon>
        <taxon>Gammaproteobacteria</taxon>
        <taxon>Alteromonadales</taxon>
        <taxon>Moritellaceae</taxon>
        <taxon>Moritella</taxon>
    </lineage>
</organism>
<dbReference type="GO" id="GO:0009117">
    <property type="term" value="P:nucleotide metabolic process"/>
    <property type="evidence" value="ECO:0007669"/>
    <property type="project" value="UniProtKB-KW"/>
</dbReference>
<accession>A0A1L0ADI3</accession>
<dbReference type="NCBIfam" id="TIGR00172">
    <property type="entry name" value="maf"/>
    <property type="match status" value="1"/>
</dbReference>
<comment type="cofactor">
    <cofactor evidence="9">
        <name>a divalent metal cation</name>
        <dbReference type="ChEBI" id="CHEBI:60240"/>
    </cofactor>
</comment>
<reference evidence="10 11" key="1">
    <citation type="submission" date="2016-11" db="EMBL/GenBank/DDBJ databases">
        <authorList>
            <person name="Jaros S."/>
            <person name="Januszkiewicz K."/>
            <person name="Wedrychowicz H."/>
        </authorList>
    </citation>
    <scope>NUCLEOTIDE SEQUENCE [LARGE SCALE GENOMIC DNA]</scope>
    <source>
        <strain evidence="10">NVI 5450</strain>
    </source>
</reference>
<dbReference type="Gene3D" id="3.90.950.10">
    <property type="match status" value="1"/>
</dbReference>
<dbReference type="RefSeq" id="WP_075518408.1">
    <property type="nucleotide sequence ID" value="NZ_FPLD01000112.1"/>
</dbReference>
<dbReference type="EMBL" id="FPLD01000112">
    <property type="protein sequence ID" value="SGZ14064.1"/>
    <property type="molecule type" value="Genomic_DNA"/>
</dbReference>
<name>A0A1L0ADI3_9GAMM</name>